<sequence>MPVLLLFVGVAGIALVFRLFAGSLDRQRIENYIRGQGGRVISINWSPFGRGWFGSQNERIYEVVYYDAQGDQHFATCKTSMWSGVYWTEDRVAHPKAAWEDDVIHAPQDLAPLIQHLPPSPEPATEPQAEPASPASSAELEDLRNENARLKRELDRLQGRG</sequence>
<dbReference type="Proteomes" id="UP000541810">
    <property type="component" value="Unassembled WGS sequence"/>
</dbReference>
<dbReference type="EMBL" id="JACHGY010000001">
    <property type="protein sequence ID" value="MBB6430853.1"/>
    <property type="molecule type" value="Genomic_DNA"/>
</dbReference>
<protein>
    <submittedName>
        <fullName evidence="2">Uncharacterized protein</fullName>
    </submittedName>
</protein>
<gene>
    <name evidence="2" type="ORF">HNQ40_002659</name>
</gene>
<evidence type="ECO:0000313" key="2">
    <source>
        <dbReference type="EMBL" id="MBB6430853.1"/>
    </source>
</evidence>
<evidence type="ECO:0000256" key="1">
    <source>
        <dbReference type="SAM" id="MobiDB-lite"/>
    </source>
</evidence>
<dbReference type="RefSeq" id="WP_184678346.1">
    <property type="nucleotide sequence ID" value="NZ_JACHGY010000001.1"/>
</dbReference>
<feature type="compositionally biased region" description="Low complexity" evidence="1">
    <location>
        <begin position="125"/>
        <end position="138"/>
    </location>
</feature>
<accession>A0A7X0H7T4</accession>
<evidence type="ECO:0000313" key="3">
    <source>
        <dbReference type="Proteomes" id="UP000541810"/>
    </source>
</evidence>
<name>A0A7X0H7T4_9BACT</name>
<dbReference type="AlphaFoldDB" id="A0A7X0H7T4"/>
<keyword evidence="3" id="KW-1185">Reference proteome</keyword>
<feature type="region of interest" description="Disordered" evidence="1">
    <location>
        <begin position="113"/>
        <end position="141"/>
    </location>
</feature>
<reference evidence="2 3" key="1">
    <citation type="submission" date="2020-08" db="EMBL/GenBank/DDBJ databases">
        <title>Genomic Encyclopedia of Type Strains, Phase IV (KMG-IV): sequencing the most valuable type-strain genomes for metagenomic binning, comparative biology and taxonomic classification.</title>
        <authorList>
            <person name="Goeker M."/>
        </authorList>
    </citation>
    <scope>NUCLEOTIDE SEQUENCE [LARGE SCALE GENOMIC DNA]</scope>
    <source>
        <strain evidence="2 3">DSM 103725</strain>
    </source>
</reference>
<organism evidence="2 3">
    <name type="scientific">Algisphaera agarilytica</name>
    <dbReference type="NCBI Taxonomy" id="1385975"/>
    <lineage>
        <taxon>Bacteria</taxon>
        <taxon>Pseudomonadati</taxon>
        <taxon>Planctomycetota</taxon>
        <taxon>Phycisphaerae</taxon>
        <taxon>Phycisphaerales</taxon>
        <taxon>Phycisphaeraceae</taxon>
        <taxon>Algisphaera</taxon>
    </lineage>
</organism>
<comment type="caution">
    <text evidence="2">The sequence shown here is derived from an EMBL/GenBank/DDBJ whole genome shotgun (WGS) entry which is preliminary data.</text>
</comment>
<proteinExistence type="predicted"/>